<dbReference type="PROSITE" id="PS01230">
    <property type="entry name" value="TRMA_1"/>
    <property type="match status" value="1"/>
</dbReference>
<proteinExistence type="inferred from homology"/>
<evidence type="ECO:0000256" key="6">
    <source>
        <dbReference type="SAM" id="MobiDB-lite"/>
    </source>
</evidence>
<dbReference type="InterPro" id="IPR012340">
    <property type="entry name" value="NA-bd_OB-fold"/>
</dbReference>
<dbReference type="Gene3D" id="2.40.50.140">
    <property type="entry name" value="Nucleic acid-binding proteins"/>
    <property type="match status" value="1"/>
</dbReference>
<dbReference type="Pfam" id="PF05958">
    <property type="entry name" value="tRNA_U5-meth_tr"/>
    <property type="match status" value="1"/>
</dbReference>
<dbReference type="InterPro" id="IPR029063">
    <property type="entry name" value="SAM-dependent_MTases_sf"/>
</dbReference>
<evidence type="ECO:0000256" key="1">
    <source>
        <dbReference type="ARBA" id="ARBA00022603"/>
    </source>
</evidence>
<feature type="domain" description="TRAM" evidence="7">
    <location>
        <begin position="157"/>
        <end position="219"/>
    </location>
</feature>
<feature type="binding site" evidence="4">
    <location>
        <position position="507"/>
    </location>
    <ligand>
        <name>S-adenosyl-L-methionine</name>
        <dbReference type="ChEBI" id="CHEBI:59789"/>
    </ligand>
</feature>
<dbReference type="Gene3D" id="2.40.50.1070">
    <property type="match status" value="1"/>
</dbReference>
<evidence type="ECO:0000256" key="4">
    <source>
        <dbReference type="PROSITE-ProRule" id="PRU01024"/>
    </source>
</evidence>
<dbReference type="OrthoDB" id="10250660at2759"/>
<feature type="active site" description="Nucleophile" evidence="4">
    <location>
        <position position="605"/>
    </location>
</feature>
<dbReference type="GO" id="GO:0032259">
    <property type="term" value="P:methylation"/>
    <property type="evidence" value="ECO:0007669"/>
    <property type="project" value="UniProtKB-KW"/>
</dbReference>
<protein>
    <submittedName>
        <fullName evidence="8">S-adenosyl-L-methionine-dependent methyltransferase</fullName>
    </submittedName>
</protein>
<dbReference type="PANTHER" id="PTHR11061">
    <property type="entry name" value="RNA M5U METHYLTRANSFERASE"/>
    <property type="match status" value="1"/>
</dbReference>
<feature type="active site" evidence="5">
    <location>
        <position position="605"/>
    </location>
</feature>
<dbReference type="InterPro" id="IPR025795">
    <property type="entry name" value="tRNA_(uracil-5-)_MeTrfase"/>
</dbReference>
<evidence type="ECO:0000313" key="9">
    <source>
        <dbReference type="Proteomes" id="UP000076727"/>
    </source>
</evidence>
<dbReference type="InterPro" id="IPR002792">
    <property type="entry name" value="TRAM_dom"/>
</dbReference>
<dbReference type="SUPFAM" id="SSF53335">
    <property type="entry name" value="S-adenosyl-L-methionine-dependent methyltransferases"/>
    <property type="match status" value="1"/>
</dbReference>
<dbReference type="EMBL" id="KV429063">
    <property type="protein sequence ID" value="KZT68839.1"/>
    <property type="molecule type" value="Genomic_DNA"/>
</dbReference>
<organism evidence="8 9">
    <name type="scientific">Daedalea quercina L-15889</name>
    <dbReference type="NCBI Taxonomy" id="1314783"/>
    <lineage>
        <taxon>Eukaryota</taxon>
        <taxon>Fungi</taxon>
        <taxon>Dikarya</taxon>
        <taxon>Basidiomycota</taxon>
        <taxon>Agaricomycotina</taxon>
        <taxon>Agaricomycetes</taxon>
        <taxon>Polyporales</taxon>
        <taxon>Fomitopsis</taxon>
    </lineage>
</organism>
<evidence type="ECO:0000256" key="2">
    <source>
        <dbReference type="ARBA" id="ARBA00022679"/>
    </source>
</evidence>
<evidence type="ECO:0000259" key="7">
    <source>
        <dbReference type="PROSITE" id="PS50926"/>
    </source>
</evidence>
<comment type="similarity">
    <text evidence="4">Belongs to the class I-like SAM-binding methyltransferase superfamily. RNA M5U methyltransferase family.</text>
</comment>
<feature type="binding site" evidence="4">
    <location>
        <position position="528"/>
    </location>
    <ligand>
        <name>S-adenosyl-L-methionine</name>
        <dbReference type="ChEBI" id="CHEBI:59789"/>
    </ligand>
</feature>
<accession>A0A165Q052</accession>
<keyword evidence="1 4" id="KW-0489">Methyltransferase</keyword>
<dbReference type="FunFam" id="2.40.50.140:FF:000201">
    <property type="entry name" value="TRM2p tRNA methyltransferase"/>
    <property type="match status" value="1"/>
</dbReference>
<dbReference type="CDD" id="cd02440">
    <property type="entry name" value="AdoMet_MTases"/>
    <property type="match status" value="1"/>
</dbReference>
<feature type="region of interest" description="Disordered" evidence="6">
    <location>
        <begin position="1"/>
        <end position="30"/>
    </location>
</feature>
<dbReference type="PROSITE" id="PS51687">
    <property type="entry name" value="SAM_MT_RNA_M5U"/>
    <property type="match status" value="1"/>
</dbReference>
<feature type="region of interest" description="Disordered" evidence="6">
    <location>
        <begin position="64"/>
        <end position="101"/>
    </location>
</feature>
<dbReference type="PROSITE" id="PS50926">
    <property type="entry name" value="TRAM"/>
    <property type="match status" value="1"/>
</dbReference>
<dbReference type="InterPro" id="IPR010280">
    <property type="entry name" value="U5_MeTrfase_fam"/>
</dbReference>
<dbReference type="GO" id="GO:0030697">
    <property type="term" value="F:tRNA (uracil(54)-C5)-methyltransferase activity, S-adenosyl methionine-dependent"/>
    <property type="evidence" value="ECO:0007669"/>
    <property type="project" value="InterPro"/>
</dbReference>
<dbReference type="InterPro" id="IPR030391">
    <property type="entry name" value="MeTrfase_TrmA_CS"/>
</dbReference>
<dbReference type="Gene3D" id="3.40.50.150">
    <property type="entry name" value="Vaccinia Virus protein VP39"/>
    <property type="match status" value="2"/>
</dbReference>
<feature type="binding site" evidence="4">
    <location>
        <position position="578"/>
    </location>
    <ligand>
        <name>S-adenosyl-L-methionine</name>
        <dbReference type="ChEBI" id="CHEBI:59789"/>
    </ligand>
</feature>
<sequence>MSAVRQASAEPDSSRAEKRPRVSDAEPGLHIDIERAELTSAEPDADDADGKPCLFSVARIIQRDESEDVHAEPKPTFGLKGARESAPPTQAKHLSQKATNRAATRARKRAVRKLEPPAPYSSEWIVAHEVESLLGKQVIDQAIADSSTHSSPFDLQADPESRILEVTVSRLSSTGDSLSIAPAPYKPWVIITPHALPGEKIRVRVHNNTRLSSYADLLEVIEPNLEWRDMSRVKCKYFGACGGCQYQMLSYEKQLDIKRDVVIRAYANYSSLPPAAVPKVMPTISSPLQYSYRTKITPHFDAAPRSVQRSADKLPIDPSNPPDWLRIGFNRVGTRKVMDIEECPLATEAINTAYKPLREKIMQDIYTYKKGVSLCLRDSLELGPVTYRSPSPLDGRRRSASPRLVPLVAEDGRSSILSSRQSSPPPLVEKHICATDHRETVRERVGDKLFEYAAGSFFQNNNSALLPLTSYVRWAIFDYQAPPPAPGSGSGSLPPARRTPTHLIDAYCGSGLFAVTLAPRFNKVAGIDVASDGIRAAQHNATLNRLREEQCRFIHGDAADIFATVRDFPRERSVLIIDPPRKGTDERFIEQMVGFGAETVVYVSCNVHTQARDVGMILQQSEQFGVGPEKRKYALESLRGFDLFPQTAHVESVAVLRLV</sequence>
<reference evidence="8 9" key="1">
    <citation type="journal article" date="2016" name="Mol. Biol. Evol.">
        <title>Comparative Genomics of Early-Diverging Mushroom-Forming Fungi Provides Insights into the Origins of Lignocellulose Decay Capabilities.</title>
        <authorList>
            <person name="Nagy L.G."/>
            <person name="Riley R."/>
            <person name="Tritt A."/>
            <person name="Adam C."/>
            <person name="Daum C."/>
            <person name="Floudas D."/>
            <person name="Sun H."/>
            <person name="Yadav J.S."/>
            <person name="Pangilinan J."/>
            <person name="Larsson K.H."/>
            <person name="Matsuura K."/>
            <person name="Barry K."/>
            <person name="Labutti K."/>
            <person name="Kuo R."/>
            <person name="Ohm R.A."/>
            <person name="Bhattacharya S.S."/>
            <person name="Shirouzu T."/>
            <person name="Yoshinaga Y."/>
            <person name="Martin F.M."/>
            <person name="Grigoriev I.V."/>
            <person name="Hibbett D.S."/>
        </authorList>
    </citation>
    <scope>NUCLEOTIDE SEQUENCE [LARGE SCALE GENOMIC DNA]</scope>
    <source>
        <strain evidence="8 9">L-15889</strain>
    </source>
</reference>
<evidence type="ECO:0000256" key="3">
    <source>
        <dbReference type="ARBA" id="ARBA00022691"/>
    </source>
</evidence>
<name>A0A165Q052_9APHY</name>
<evidence type="ECO:0000256" key="5">
    <source>
        <dbReference type="PROSITE-ProRule" id="PRU10015"/>
    </source>
</evidence>
<dbReference type="Proteomes" id="UP000076727">
    <property type="component" value="Unassembled WGS sequence"/>
</dbReference>
<dbReference type="AlphaFoldDB" id="A0A165Q052"/>
<dbReference type="PANTHER" id="PTHR11061:SF30">
    <property type="entry name" value="TRNA (URACIL(54)-C(5))-METHYLTRANSFERASE"/>
    <property type="match status" value="1"/>
</dbReference>
<dbReference type="InterPro" id="IPR030390">
    <property type="entry name" value="MeTrfase_TrmA_AS"/>
</dbReference>
<feature type="binding site" evidence="4">
    <location>
        <position position="459"/>
    </location>
    <ligand>
        <name>S-adenosyl-L-methionine</name>
        <dbReference type="ChEBI" id="CHEBI:59789"/>
    </ligand>
</feature>
<dbReference type="PROSITE" id="PS51622">
    <property type="entry name" value="SAM_MT_RNA_M5U_2"/>
    <property type="match status" value="1"/>
</dbReference>
<keyword evidence="9" id="KW-1185">Reference proteome</keyword>
<feature type="compositionally biased region" description="Basic and acidic residues" evidence="6">
    <location>
        <begin position="64"/>
        <end position="73"/>
    </location>
</feature>
<feature type="compositionally biased region" description="Basic and acidic residues" evidence="6">
    <location>
        <begin position="12"/>
        <end position="30"/>
    </location>
</feature>
<gene>
    <name evidence="8" type="ORF">DAEQUDRAFT_766036</name>
</gene>
<dbReference type="PROSITE" id="PS01231">
    <property type="entry name" value="TRMA_2"/>
    <property type="match status" value="1"/>
</dbReference>
<keyword evidence="3 4" id="KW-0949">S-adenosyl-L-methionine</keyword>
<dbReference type="GO" id="GO:0009451">
    <property type="term" value="P:RNA modification"/>
    <property type="evidence" value="ECO:0007669"/>
    <property type="project" value="UniProtKB-ARBA"/>
</dbReference>
<dbReference type="STRING" id="1314783.A0A165Q052"/>
<evidence type="ECO:0000313" key="8">
    <source>
        <dbReference type="EMBL" id="KZT68839.1"/>
    </source>
</evidence>
<dbReference type="GO" id="GO:0008033">
    <property type="term" value="P:tRNA processing"/>
    <property type="evidence" value="ECO:0007669"/>
    <property type="project" value="InterPro"/>
</dbReference>
<keyword evidence="2 4" id="KW-0808">Transferase</keyword>